<dbReference type="EMBL" id="AXZL01000068">
    <property type="protein sequence ID" value="ESE40944.1"/>
    <property type="molecule type" value="Genomic_DNA"/>
</dbReference>
<gene>
    <name evidence="1" type="ORF">SHD_2501</name>
</gene>
<name>A0ABP2Z3X1_9GAMM</name>
<proteinExistence type="predicted"/>
<reference evidence="1 2" key="1">
    <citation type="journal article" date="2013" name="Genome Announc.">
        <title>Draft Genome Sequence of Shewanella decolorationis S12, a Dye-Degrading Bacterium Isolated from a Wastewater Treatment Plant.</title>
        <authorList>
            <person name="Xu M."/>
            <person name="Fang Y."/>
            <person name="Liu J."/>
            <person name="Chen X."/>
            <person name="Sun G."/>
            <person name="Guo J."/>
            <person name="Hua Z."/>
            <person name="Tu Q."/>
            <person name="Wu L."/>
            <person name="Zhou J."/>
            <person name="Liu X."/>
        </authorList>
    </citation>
    <scope>NUCLEOTIDE SEQUENCE [LARGE SCALE GENOMIC DNA]</scope>
    <source>
        <strain evidence="1 2">S12</strain>
    </source>
</reference>
<dbReference type="Proteomes" id="UP000017548">
    <property type="component" value="Unassembled WGS sequence"/>
</dbReference>
<protein>
    <submittedName>
        <fullName evidence="1">Monoheme cytochrome c</fullName>
    </submittedName>
</protein>
<comment type="caution">
    <text evidence="1">The sequence shown here is derived from an EMBL/GenBank/DDBJ whole genome shotgun (WGS) entry which is preliminary data.</text>
</comment>
<sequence>MAFLLSTEGKIATWEISLCLIGIVKVQTLKMTNTFKDEAMKLPLASLLIGALLGANAHAAGTQTGQTPPPSSSTCTGTYPSYFQDPAFTKTGMWDNQVIINQAYPGWKGPIFKLSDAYSAAKADQEMPWLKFNPFDKNLSEKDKNTQAWNYLWAVMQYIQAGNIDSGDINTDWDLCNNKVRAWYHIPYQTYDPMSGREFIHGLTREAPVTMAVKDQGDIKTTMWAVGFYNPQAAGSLAKVWTGAAAPVMPQANFAFNEGSVIGKLLFTTATPNNYPFLENVPVWQANISSSDFCECKNADGSACSFQQETEQCPRSVADVYLLQFDIAVRDSRSPVGWAYGTFVADGQFKAKEKNPWNRISPLGLMWGNDTPPANVGAAAFPQNPVSGLKDSAVFQEVVGRLNEKTNAGHLGCNGRLNGPADNALSSCLSCHQTASVPDSSNNTPAIMYQFASYQEPGSGQCMTTPSKLDLAIDQVYFKSFQCSESFNGPKNIVPLPQYAQGQTQWISTDFSLQLSISLTQWQEWQQDQENLKKNIKVRVFDGTLPSR</sequence>
<evidence type="ECO:0000313" key="1">
    <source>
        <dbReference type="EMBL" id="ESE40944.1"/>
    </source>
</evidence>
<evidence type="ECO:0000313" key="2">
    <source>
        <dbReference type="Proteomes" id="UP000017548"/>
    </source>
</evidence>
<keyword evidence="2" id="KW-1185">Reference proteome</keyword>
<accession>A0ABP2Z3X1</accession>
<organism evidence="1 2">
    <name type="scientific">Shewanella decolorationis S12</name>
    <dbReference type="NCBI Taxonomy" id="1353536"/>
    <lineage>
        <taxon>Bacteria</taxon>
        <taxon>Pseudomonadati</taxon>
        <taxon>Pseudomonadota</taxon>
        <taxon>Gammaproteobacteria</taxon>
        <taxon>Alteromonadales</taxon>
        <taxon>Shewanellaceae</taxon>
        <taxon>Shewanella</taxon>
    </lineage>
</organism>